<feature type="compositionally biased region" description="Basic and acidic residues" evidence="1">
    <location>
        <begin position="1"/>
        <end position="10"/>
    </location>
</feature>
<comment type="caution">
    <text evidence="2">The sequence shown here is derived from an EMBL/GenBank/DDBJ whole genome shotgun (WGS) entry which is preliminary data.</text>
</comment>
<sequence length="23" mass="2959">MYEQYRESKEHKKAQIRMEDMNN</sequence>
<name>U6F2N3_LACHE</name>
<evidence type="ECO:0000256" key="1">
    <source>
        <dbReference type="SAM" id="MobiDB-lite"/>
    </source>
</evidence>
<dbReference type="AlphaFoldDB" id="U6F2N3"/>
<dbReference type="Proteomes" id="UP000017248">
    <property type="component" value="Unassembled WGS sequence"/>
</dbReference>
<gene>
    <name evidence="2" type="ORF">LHCIRMBIA951_00888</name>
</gene>
<dbReference type="HOGENOM" id="CLU_3422926_0_0_9"/>
<evidence type="ECO:0000313" key="2">
    <source>
        <dbReference type="EMBL" id="CDI57219.1"/>
    </source>
</evidence>
<reference evidence="2" key="1">
    <citation type="submission" date="2013-09" db="EMBL/GenBank/DDBJ databases">
        <title>Draft Genome Sequence of five Lactobacillus helveticus strains CIRM-BIA 101T, 103, 104, 951 and 953 isolated from milk product.</title>
        <authorList>
            <person name="Valence F."/>
            <person name="Chuat V."/>
            <person name="Ma L."/>
            <person name="Creno S."/>
            <person name="Falentin H."/>
            <person name="Lortal S."/>
            <person name="Bizet C."/>
            <person name="Clermont D."/>
            <person name="Loux V."/>
            <person name="Bouchier C."/>
            <person name="Cousin S."/>
        </authorList>
    </citation>
    <scope>NUCLEOTIDE SEQUENCE [LARGE SCALE GENOMIC DNA]</scope>
    <source>
        <strain evidence="2">CIRM-BIA 951</strain>
    </source>
</reference>
<accession>U6F2N3</accession>
<organism evidence="2 3">
    <name type="scientific">Lactobacillus helveticus CIRM-BIA 951</name>
    <dbReference type="NCBI Taxonomy" id="1226334"/>
    <lineage>
        <taxon>Bacteria</taxon>
        <taxon>Bacillati</taxon>
        <taxon>Bacillota</taxon>
        <taxon>Bacilli</taxon>
        <taxon>Lactobacillales</taxon>
        <taxon>Lactobacillaceae</taxon>
        <taxon>Lactobacillus</taxon>
    </lineage>
</organism>
<evidence type="ECO:0000313" key="3">
    <source>
        <dbReference type="Proteomes" id="UP000017248"/>
    </source>
</evidence>
<proteinExistence type="predicted"/>
<dbReference type="EMBL" id="CBUK010000001">
    <property type="protein sequence ID" value="CDI57219.1"/>
    <property type="molecule type" value="Genomic_DNA"/>
</dbReference>
<feature type="region of interest" description="Disordered" evidence="1">
    <location>
        <begin position="1"/>
        <end position="23"/>
    </location>
</feature>
<keyword evidence="3" id="KW-1185">Reference proteome</keyword>
<protein>
    <submittedName>
        <fullName evidence="2">Uncharacterized protein</fullName>
    </submittedName>
</protein>